<gene>
    <name evidence="1" type="ORF">rCG_27929</name>
</gene>
<dbReference type="EMBL" id="CH473959">
    <property type="protein sequence ID" value="EDM15357.1"/>
    <property type="molecule type" value="Genomic_DNA"/>
</dbReference>
<dbReference type="Proteomes" id="UP000234681">
    <property type="component" value="Chromosome 4"/>
</dbReference>
<protein>
    <submittedName>
        <fullName evidence="1">RCG27929</fullName>
    </submittedName>
</protein>
<accession>A6IES0</accession>
<organism evidence="1 2">
    <name type="scientific">Rattus norvegicus</name>
    <name type="common">Rat</name>
    <dbReference type="NCBI Taxonomy" id="10116"/>
    <lineage>
        <taxon>Eukaryota</taxon>
        <taxon>Metazoa</taxon>
        <taxon>Chordata</taxon>
        <taxon>Craniata</taxon>
        <taxon>Vertebrata</taxon>
        <taxon>Euteleostomi</taxon>
        <taxon>Mammalia</taxon>
        <taxon>Eutheria</taxon>
        <taxon>Euarchontoglires</taxon>
        <taxon>Glires</taxon>
        <taxon>Rodentia</taxon>
        <taxon>Myomorpha</taxon>
        <taxon>Muroidea</taxon>
        <taxon>Muridae</taxon>
        <taxon>Murinae</taxon>
        <taxon>Rattus</taxon>
    </lineage>
</organism>
<reference evidence="2" key="1">
    <citation type="submission" date="2005-09" db="EMBL/GenBank/DDBJ databases">
        <authorList>
            <person name="Mural R.J."/>
            <person name="Li P.W."/>
            <person name="Adams M.D."/>
            <person name="Amanatides P.G."/>
            <person name="Baden-Tillson H."/>
            <person name="Barnstead M."/>
            <person name="Chin S.H."/>
            <person name="Dew I."/>
            <person name="Evans C.A."/>
            <person name="Ferriera S."/>
            <person name="Flanigan M."/>
            <person name="Fosler C."/>
            <person name="Glodek A."/>
            <person name="Gu Z."/>
            <person name="Holt R.A."/>
            <person name="Jennings D."/>
            <person name="Kraft C.L."/>
            <person name="Lu F."/>
            <person name="Nguyen T."/>
            <person name="Nusskern D.R."/>
            <person name="Pfannkoch C.M."/>
            <person name="Sitter C."/>
            <person name="Sutton G.G."/>
            <person name="Venter J.C."/>
            <person name="Wang Z."/>
            <person name="Woodage T."/>
            <person name="Zheng X.H."/>
            <person name="Zhong F."/>
        </authorList>
    </citation>
    <scope>NUCLEOTIDE SEQUENCE [LARGE SCALE GENOMIC DNA]</scope>
    <source>
        <strain>BN</strain>
        <strain evidence="2">Sprague-Dawley</strain>
    </source>
</reference>
<sequence>MNMPKRPDFLGHSVPLTVVSSLPQNSTVIVHIMISKTETSRPLTLKPAWFT</sequence>
<evidence type="ECO:0000313" key="1">
    <source>
        <dbReference type="EMBL" id="EDM15357.1"/>
    </source>
</evidence>
<evidence type="ECO:0000313" key="2">
    <source>
        <dbReference type="Proteomes" id="UP000234681"/>
    </source>
</evidence>
<dbReference type="AlphaFoldDB" id="A6IES0"/>
<name>A6IES0_RAT</name>
<proteinExistence type="predicted"/>